<feature type="signal peptide" evidence="1">
    <location>
        <begin position="1"/>
        <end position="24"/>
    </location>
</feature>
<dbReference type="Proteomes" id="UP000217103">
    <property type="component" value="Unassembled WGS sequence"/>
</dbReference>
<feature type="chain" id="PRO_5039727367" description="Lipoprotein" evidence="1">
    <location>
        <begin position="25"/>
        <end position="215"/>
    </location>
</feature>
<evidence type="ECO:0000313" key="2">
    <source>
        <dbReference type="EMBL" id="SDR27792.1"/>
    </source>
</evidence>
<keyword evidence="3" id="KW-1185">Reference proteome</keyword>
<keyword evidence="1" id="KW-0732">Signal</keyword>
<dbReference type="RefSeq" id="WP_093262041.1">
    <property type="nucleotide sequence ID" value="NZ_FNKK01000002.1"/>
</dbReference>
<evidence type="ECO:0000313" key="3">
    <source>
        <dbReference type="Proteomes" id="UP000217103"/>
    </source>
</evidence>
<gene>
    <name evidence="2" type="ORF">SAMN04489764_4713</name>
</gene>
<reference evidence="2 3" key="1">
    <citation type="submission" date="2016-10" db="EMBL/GenBank/DDBJ databases">
        <authorList>
            <person name="de Groot N.N."/>
        </authorList>
    </citation>
    <scope>NUCLEOTIDE SEQUENCE [LARGE SCALE GENOMIC DNA]</scope>
    <source>
        <strain evidence="2 3">DSM 43794</strain>
    </source>
</reference>
<dbReference type="STRING" id="35622.SAMN04489764_4713"/>
<name>A0A1H1HQV6_9ACTN</name>
<dbReference type="OrthoDB" id="3539119at2"/>
<evidence type="ECO:0000256" key="1">
    <source>
        <dbReference type="SAM" id="SignalP"/>
    </source>
</evidence>
<evidence type="ECO:0008006" key="4">
    <source>
        <dbReference type="Google" id="ProtNLM"/>
    </source>
</evidence>
<sequence length="215" mass="22982">MRVRRFALTATLLTLCLVTGTACSGSGSAREGALPPDPPGFKRFGGPANGVSVAVPETWTTLDLSQDDPESVLAGVGVSDRALEQVGRNLRPLVSAKAIWAAETEALKNAPFATNLNGFCQPSSGFAADTLIAKAREQFDRINAEVSEAAETHIGRIRAVRLVYTVTTGGRKITGTQYHVPFGRRTCVVTLSTDRDDMRELFDRIGQTIAPPRPA</sequence>
<dbReference type="PROSITE" id="PS51257">
    <property type="entry name" value="PROKAR_LIPOPROTEIN"/>
    <property type="match status" value="1"/>
</dbReference>
<dbReference type="AlphaFoldDB" id="A0A1H1HQV6"/>
<protein>
    <recommendedName>
        <fullName evidence="4">Lipoprotein</fullName>
    </recommendedName>
</protein>
<accession>A0A1H1HQV6</accession>
<proteinExistence type="predicted"/>
<dbReference type="EMBL" id="FNKK01000002">
    <property type="protein sequence ID" value="SDR27792.1"/>
    <property type="molecule type" value="Genomic_DNA"/>
</dbReference>
<organism evidence="2 3">
    <name type="scientific">Thermostaphylospora chromogena</name>
    <dbReference type="NCBI Taxonomy" id="35622"/>
    <lineage>
        <taxon>Bacteria</taxon>
        <taxon>Bacillati</taxon>
        <taxon>Actinomycetota</taxon>
        <taxon>Actinomycetes</taxon>
        <taxon>Streptosporangiales</taxon>
        <taxon>Thermomonosporaceae</taxon>
        <taxon>Thermostaphylospora</taxon>
    </lineage>
</organism>
<dbReference type="Gene3D" id="3.40.1000.10">
    <property type="entry name" value="Mog1/PsbP, alpha/beta/alpha sandwich"/>
    <property type="match status" value="1"/>
</dbReference>